<dbReference type="EMBL" id="HG994582">
    <property type="protein sequence ID" value="CAF2893184.1"/>
    <property type="molecule type" value="Genomic_DNA"/>
</dbReference>
<reference evidence="2" key="1">
    <citation type="submission" date="2021-02" db="EMBL/GenBank/DDBJ databases">
        <authorList>
            <person name="Bekaert M."/>
        </authorList>
    </citation>
    <scope>NUCLEOTIDE SEQUENCE</scope>
    <source>
        <strain evidence="2">IoA-00</strain>
    </source>
</reference>
<evidence type="ECO:0000259" key="1">
    <source>
        <dbReference type="Pfam" id="PF25756"/>
    </source>
</evidence>
<dbReference type="Proteomes" id="UP000675881">
    <property type="component" value="Chromosome 3"/>
</dbReference>
<sequence>MEELDWLTVVLRPEILTQRLQEKDTNEVDWSKIFMDLSKQLYFSGNGTGNQRKCGVLRWALLQVPDFERDNHVTLTYCRWVIKTSMELSVPSSKYTPLSYLQITAEESKVLQIDTNAIIERVTNQAGLAVKKLEALLENSSVLESIRVQSYNSINLDPSFEVTFNLPEVKPKISLRETILLELTSYYFFIEDYEKSKHFCSQWNAPPSDCFQERWYGYRVAFGLKTPDVIQQTPRYHTIMKELKSDALDIDNIVLRSKSNVPFNMDLLRNVESDQLSKTIELLPEGSSSSKFLQSCLNLTEKASTISLSQKNYPTKNINKNHKKTISIHRLSRKWIPDDNNAMRDSVLKTNHELGDFLYVLNCKLTQLKNMGEYSRANELYIYLKSLVTIPNNIVQCESLTLKLLMKEVPDGDRGAKLLTECCKEQFDKNNLKDTNLTILSLSRLLNHWEWDYLATSPKMNENRPIFVFSRHLALIALNTPGPTTNQTAWAPTPNPHKNVDQPELRHITAVNLHLTICYSWF</sequence>
<dbReference type="AlphaFoldDB" id="A0A7R8H6P9"/>
<organism evidence="2 3">
    <name type="scientific">Lepeophtheirus salmonis</name>
    <name type="common">Salmon louse</name>
    <name type="synonym">Caligus salmonis</name>
    <dbReference type="NCBI Taxonomy" id="72036"/>
    <lineage>
        <taxon>Eukaryota</taxon>
        <taxon>Metazoa</taxon>
        <taxon>Ecdysozoa</taxon>
        <taxon>Arthropoda</taxon>
        <taxon>Crustacea</taxon>
        <taxon>Multicrustacea</taxon>
        <taxon>Hexanauplia</taxon>
        <taxon>Copepoda</taxon>
        <taxon>Siphonostomatoida</taxon>
        <taxon>Caligidae</taxon>
        <taxon>Lepeophtheirus</taxon>
    </lineage>
</organism>
<accession>A0A7R8H6P9</accession>
<evidence type="ECO:0000313" key="2">
    <source>
        <dbReference type="EMBL" id="CAF2893184.1"/>
    </source>
</evidence>
<name>A0A7R8H6P9_LEPSM</name>
<dbReference type="InterPro" id="IPR057980">
    <property type="entry name" value="TPR_INTS8"/>
</dbReference>
<feature type="domain" description="INTS8 TPR repeats" evidence="1">
    <location>
        <begin position="325"/>
        <end position="489"/>
    </location>
</feature>
<keyword evidence="3" id="KW-1185">Reference proteome</keyword>
<evidence type="ECO:0000313" key="3">
    <source>
        <dbReference type="Proteomes" id="UP000675881"/>
    </source>
</evidence>
<dbReference type="OrthoDB" id="64340at2759"/>
<gene>
    <name evidence="2" type="ORF">LSAA_7295</name>
</gene>
<dbReference type="Pfam" id="PF25756">
    <property type="entry name" value="TPR_INTS8"/>
    <property type="match status" value="1"/>
</dbReference>
<proteinExistence type="predicted"/>
<protein>
    <submittedName>
        <fullName evidence="2">(salmon louse) hypothetical protein</fullName>
    </submittedName>
</protein>